<dbReference type="Proteomes" id="UP001231675">
    <property type="component" value="Unassembled WGS sequence"/>
</dbReference>
<comment type="caution">
    <text evidence="2">The sequence shown here is derived from an EMBL/GenBank/DDBJ whole genome shotgun (WGS) entry which is preliminary data.</text>
</comment>
<accession>A0ABT9LN32</accession>
<protein>
    <submittedName>
        <fullName evidence="2">Uncharacterized protein</fullName>
    </submittedName>
</protein>
<keyword evidence="3" id="KW-1185">Reference proteome</keyword>
<reference evidence="2 3" key="1">
    <citation type="submission" date="2023-07" db="EMBL/GenBank/DDBJ databases">
        <title>Sequencing the genomes of 1000 actinobacteria strains.</title>
        <authorList>
            <person name="Klenk H.-P."/>
        </authorList>
    </citation>
    <scope>NUCLEOTIDE SEQUENCE [LARGE SCALE GENOMIC DNA]</scope>
    <source>
        <strain evidence="2 3">DSM 40229</strain>
    </source>
</reference>
<dbReference type="EMBL" id="JAURUD010000001">
    <property type="protein sequence ID" value="MDP9684948.1"/>
    <property type="molecule type" value="Genomic_DNA"/>
</dbReference>
<gene>
    <name evidence="2" type="ORF">J2S47_005450</name>
</gene>
<organism evidence="2 3">
    <name type="scientific">Streptomyces griseoviridis</name>
    <dbReference type="NCBI Taxonomy" id="45398"/>
    <lineage>
        <taxon>Bacteria</taxon>
        <taxon>Bacillati</taxon>
        <taxon>Actinomycetota</taxon>
        <taxon>Actinomycetes</taxon>
        <taxon>Kitasatosporales</taxon>
        <taxon>Streptomycetaceae</taxon>
        <taxon>Streptomyces</taxon>
    </lineage>
</organism>
<evidence type="ECO:0000256" key="1">
    <source>
        <dbReference type="SAM" id="MobiDB-lite"/>
    </source>
</evidence>
<proteinExistence type="predicted"/>
<feature type="region of interest" description="Disordered" evidence="1">
    <location>
        <begin position="1"/>
        <end position="57"/>
    </location>
</feature>
<sequence length="185" mass="19531">MSWTTAGRCGGGSERFQVSHTTAARRASRYRHLGAAGMHDRPSRPRHSPRQTPAPVGQRVLRLRLRLRLRREHRIGPVRPAARCGIAASTAPASSSGTMSRAVAAVVVGAAGRPAEDLVAAAVGDPAGLLDGEVDRFAGPGAVRSRLSAHRPGRPHPLAHTEDPPGEKAATCAAFPRRAAAWFAR</sequence>
<name>A0ABT9LN32_STRGD</name>
<evidence type="ECO:0000313" key="3">
    <source>
        <dbReference type="Proteomes" id="UP001231675"/>
    </source>
</evidence>
<feature type="region of interest" description="Disordered" evidence="1">
    <location>
        <begin position="144"/>
        <end position="168"/>
    </location>
</feature>
<evidence type="ECO:0000313" key="2">
    <source>
        <dbReference type="EMBL" id="MDP9684948.1"/>
    </source>
</evidence>